<reference evidence="1 2" key="2">
    <citation type="submission" date="2019-01" db="EMBL/GenBank/DDBJ databases">
        <title>A chromosome length genome reference of the Java medaka (oryzias javanicus).</title>
        <authorList>
            <person name="Herpin A."/>
            <person name="Takehana Y."/>
            <person name="Naruse K."/>
            <person name="Ansai S."/>
            <person name="Kawaguchi M."/>
        </authorList>
    </citation>
    <scope>NUCLEOTIDE SEQUENCE [LARGE SCALE GENOMIC DNA]</scope>
    <source>
        <strain evidence="1">RS831</strain>
        <tissue evidence="1">Whole body</tissue>
    </source>
</reference>
<accession>A0A437DFP5</accession>
<protein>
    <submittedName>
        <fullName evidence="1">Uncharacterized protein</fullName>
    </submittedName>
</protein>
<dbReference type="Proteomes" id="UP000283210">
    <property type="component" value="Chromosome 4"/>
</dbReference>
<organism evidence="1 2">
    <name type="scientific">Oryzias javanicus</name>
    <name type="common">Javanese ricefish</name>
    <name type="synonym">Aplocheilus javanicus</name>
    <dbReference type="NCBI Taxonomy" id="123683"/>
    <lineage>
        <taxon>Eukaryota</taxon>
        <taxon>Metazoa</taxon>
        <taxon>Chordata</taxon>
        <taxon>Craniata</taxon>
        <taxon>Vertebrata</taxon>
        <taxon>Euteleostomi</taxon>
        <taxon>Actinopterygii</taxon>
        <taxon>Neopterygii</taxon>
        <taxon>Teleostei</taxon>
        <taxon>Neoteleostei</taxon>
        <taxon>Acanthomorphata</taxon>
        <taxon>Ovalentaria</taxon>
        <taxon>Atherinomorphae</taxon>
        <taxon>Beloniformes</taxon>
        <taxon>Adrianichthyidae</taxon>
        <taxon>Oryziinae</taxon>
        <taxon>Oryzias</taxon>
    </lineage>
</organism>
<name>A0A437DFP5_ORYJA</name>
<evidence type="ECO:0000313" key="2">
    <source>
        <dbReference type="Proteomes" id="UP000283210"/>
    </source>
</evidence>
<keyword evidence="2" id="KW-1185">Reference proteome</keyword>
<gene>
    <name evidence="1" type="ORF">OJAV_G00034160</name>
</gene>
<evidence type="ECO:0000313" key="1">
    <source>
        <dbReference type="EMBL" id="RVE73687.1"/>
    </source>
</evidence>
<reference evidence="1 2" key="1">
    <citation type="submission" date="2018-11" db="EMBL/GenBank/DDBJ databases">
        <authorList>
            <person name="Lopez-Roques C."/>
            <person name="Donnadieu C."/>
            <person name="Bouchez O."/>
            <person name="Klopp C."/>
            <person name="Cabau C."/>
            <person name="Zahm M."/>
        </authorList>
    </citation>
    <scope>NUCLEOTIDE SEQUENCE [LARGE SCALE GENOMIC DNA]</scope>
    <source>
        <strain evidence="1">RS831</strain>
        <tissue evidence="1">Whole body</tissue>
    </source>
</reference>
<sequence length="120" mass="12839">MAVGIFSILRSSGKAHLLLRPGPGSVQAGLSQRFLLRWQSESRTETERCLNLQGCKAFLSCQCCHTSASFLAFLPGCSGHRNAASGQHPEICEGAAALTPAGNRKSIYGEGWMLDEPCSL</sequence>
<dbReference type="AlphaFoldDB" id="A0A437DFP5"/>
<dbReference type="EMBL" id="CM012440">
    <property type="protein sequence ID" value="RVE73687.1"/>
    <property type="molecule type" value="Genomic_DNA"/>
</dbReference>
<proteinExistence type="predicted"/>